<gene>
    <name evidence="2" type="ORF">AGERDE_LOCUS13268</name>
</gene>
<evidence type="ECO:0000256" key="1">
    <source>
        <dbReference type="SAM" id="MobiDB-lite"/>
    </source>
</evidence>
<organism evidence="2 3">
    <name type="scientific">Ambispora gerdemannii</name>
    <dbReference type="NCBI Taxonomy" id="144530"/>
    <lineage>
        <taxon>Eukaryota</taxon>
        <taxon>Fungi</taxon>
        <taxon>Fungi incertae sedis</taxon>
        <taxon>Mucoromycota</taxon>
        <taxon>Glomeromycotina</taxon>
        <taxon>Glomeromycetes</taxon>
        <taxon>Archaeosporales</taxon>
        <taxon>Ambisporaceae</taxon>
        <taxon>Ambispora</taxon>
    </lineage>
</organism>
<evidence type="ECO:0000313" key="3">
    <source>
        <dbReference type="Proteomes" id="UP000789831"/>
    </source>
</evidence>
<reference evidence="2" key="1">
    <citation type="submission" date="2021-06" db="EMBL/GenBank/DDBJ databases">
        <authorList>
            <person name="Kallberg Y."/>
            <person name="Tangrot J."/>
            <person name="Rosling A."/>
        </authorList>
    </citation>
    <scope>NUCLEOTIDE SEQUENCE</scope>
    <source>
        <strain evidence="2">MT106</strain>
    </source>
</reference>
<evidence type="ECO:0000313" key="2">
    <source>
        <dbReference type="EMBL" id="CAG8695861.1"/>
    </source>
</evidence>
<feature type="non-terminal residue" evidence="2">
    <location>
        <position position="1"/>
    </location>
</feature>
<sequence>LKAKENVTKSQQKQEQRHNAKMKETHIFKIEEQVLLYKVI</sequence>
<dbReference type="Proteomes" id="UP000789831">
    <property type="component" value="Unassembled WGS sequence"/>
</dbReference>
<keyword evidence="3" id="KW-1185">Reference proteome</keyword>
<accession>A0A9N9HLJ9</accession>
<name>A0A9N9HLJ9_9GLOM</name>
<dbReference type="AlphaFoldDB" id="A0A9N9HLJ9"/>
<protein>
    <submittedName>
        <fullName evidence="2">6159_t:CDS:1</fullName>
    </submittedName>
</protein>
<dbReference type="EMBL" id="CAJVPL010016537">
    <property type="protein sequence ID" value="CAG8695861.1"/>
    <property type="molecule type" value="Genomic_DNA"/>
</dbReference>
<comment type="caution">
    <text evidence="2">The sequence shown here is derived from an EMBL/GenBank/DDBJ whole genome shotgun (WGS) entry which is preliminary data.</text>
</comment>
<proteinExistence type="predicted"/>
<feature type="region of interest" description="Disordered" evidence="1">
    <location>
        <begin position="1"/>
        <end position="21"/>
    </location>
</feature>